<gene>
    <name evidence="2" type="ORF">METZ01_LOCUS11926</name>
</gene>
<evidence type="ECO:0000313" key="2">
    <source>
        <dbReference type="EMBL" id="SUZ59072.1"/>
    </source>
</evidence>
<sequence length="520" mass="56029">VFRNLFYSVAEEMGVTLCRTSFSPNIKERRDYSCAVFDGQGRMVAQGEHMPVHLGSMPLSVEAAIEHTEMCPGDMVVLNDPFKGGTHLPDITLVEPVFLDGTDEPSYYVANRAHHSDVGGMTPGSMPIARSIYQEGIRIPPIHLLRGGEVVEDVMAMILANVRTPIEREGDLTAQIASNRTGARRLVDLSQKYGAPMVTDYMGHLQDYAERMTREAIRQIPDGSYRFKDNMDDDGLSLDPVPIVVKLVVEGTQARIDFTGTAPQVDGSINAIYAITLSAVMYCFRVIVPFAVPSNHGTIRPLEVVAPEGSLLNARVPAAVCGGNVETSQRIVDVVLGALAQAIPDRIPAASYGTMSNLTVGGIDPRNGEPFAYYETTAGGMGARPTADGFDATHCHMTNSLNTPVEALEHAYPYHVRRYEIRRGSGGAGRFRGGDGIRREIAILAPAEITVLSDRRRYSPYGLKGGSPGKTGRNSVMTLGSDGKHLEEEIPGKASMHIEAGTVISINTPGGGGYGTPEND</sequence>
<dbReference type="PANTHER" id="PTHR11365:SF23">
    <property type="entry name" value="HYPOTHETICAL 5-OXOPROLINASE (EUROFUNG)-RELATED"/>
    <property type="match status" value="1"/>
</dbReference>
<dbReference type="InterPro" id="IPR045079">
    <property type="entry name" value="Oxoprolinase-like"/>
</dbReference>
<reference evidence="2" key="1">
    <citation type="submission" date="2018-05" db="EMBL/GenBank/DDBJ databases">
        <authorList>
            <person name="Lanie J.A."/>
            <person name="Ng W.-L."/>
            <person name="Kazmierczak K.M."/>
            <person name="Andrzejewski T.M."/>
            <person name="Davidsen T.M."/>
            <person name="Wayne K.J."/>
            <person name="Tettelin H."/>
            <person name="Glass J.I."/>
            <person name="Rusch D."/>
            <person name="Podicherti R."/>
            <person name="Tsui H.-C.T."/>
            <person name="Winkler M.E."/>
        </authorList>
    </citation>
    <scope>NUCLEOTIDE SEQUENCE</scope>
</reference>
<protein>
    <recommendedName>
        <fullName evidence="1">Hydantoinase B/oxoprolinase domain-containing protein</fullName>
    </recommendedName>
</protein>
<dbReference type="InterPro" id="IPR003692">
    <property type="entry name" value="Hydantoinase_B"/>
</dbReference>
<proteinExistence type="predicted"/>
<feature type="domain" description="Hydantoinase B/oxoprolinase" evidence="1">
    <location>
        <begin position="1"/>
        <end position="517"/>
    </location>
</feature>
<dbReference type="AlphaFoldDB" id="A0A381NWS4"/>
<evidence type="ECO:0000259" key="1">
    <source>
        <dbReference type="Pfam" id="PF02538"/>
    </source>
</evidence>
<dbReference type="Pfam" id="PF02538">
    <property type="entry name" value="Hydantoinase_B"/>
    <property type="match status" value="1"/>
</dbReference>
<dbReference type="EMBL" id="UINC01000661">
    <property type="protein sequence ID" value="SUZ59072.1"/>
    <property type="molecule type" value="Genomic_DNA"/>
</dbReference>
<organism evidence="2">
    <name type="scientific">marine metagenome</name>
    <dbReference type="NCBI Taxonomy" id="408172"/>
    <lineage>
        <taxon>unclassified sequences</taxon>
        <taxon>metagenomes</taxon>
        <taxon>ecological metagenomes</taxon>
    </lineage>
</organism>
<accession>A0A381NWS4</accession>
<dbReference type="GO" id="GO:0006749">
    <property type="term" value="P:glutathione metabolic process"/>
    <property type="evidence" value="ECO:0007669"/>
    <property type="project" value="TreeGrafter"/>
</dbReference>
<name>A0A381NWS4_9ZZZZ</name>
<dbReference type="GO" id="GO:0005829">
    <property type="term" value="C:cytosol"/>
    <property type="evidence" value="ECO:0007669"/>
    <property type="project" value="TreeGrafter"/>
</dbReference>
<feature type="non-terminal residue" evidence="2">
    <location>
        <position position="1"/>
    </location>
</feature>
<dbReference type="GO" id="GO:0017168">
    <property type="term" value="F:5-oxoprolinase (ATP-hydrolyzing) activity"/>
    <property type="evidence" value="ECO:0007669"/>
    <property type="project" value="TreeGrafter"/>
</dbReference>
<dbReference type="PANTHER" id="PTHR11365">
    <property type="entry name" value="5-OXOPROLINASE RELATED"/>
    <property type="match status" value="1"/>
</dbReference>